<comment type="similarity">
    <text evidence="1 3">Belongs to the short-chain dehydrogenases/reductases (SDR) family.</text>
</comment>
<dbReference type="PRINTS" id="PR00080">
    <property type="entry name" value="SDRFAMILY"/>
</dbReference>
<evidence type="ECO:0000256" key="1">
    <source>
        <dbReference type="ARBA" id="ARBA00006484"/>
    </source>
</evidence>
<organism evidence="4">
    <name type="scientific">Chlorobaculum parvum</name>
    <dbReference type="NCBI Taxonomy" id="274539"/>
    <lineage>
        <taxon>Bacteria</taxon>
        <taxon>Pseudomonadati</taxon>
        <taxon>Chlorobiota</taxon>
        <taxon>Chlorobiia</taxon>
        <taxon>Chlorobiales</taxon>
        <taxon>Chlorobiaceae</taxon>
        <taxon>Chlorobaculum</taxon>
    </lineage>
</organism>
<dbReference type="PANTHER" id="PTHR43976">
    <property type="entry name" value="SHORT CHAIN DEHYDROGENASE"/>
    <property type="match status" value="1"/>
</dbReference>
<dbReference type="InterPro" id="IPR002347">
    <property type="entry name" value="SDR_fam"/>
</dbReference>
<dbReference type="EMBL" id="DRSQ01000124">
    <property type="protein sequence ID" value="HHE32164.1"/>
    <property type="molecule type" value="Genomic_DNA"/>
</dbReference>
<evidence type="ECO:0000256" key="2">
    <source>
        <dbReference type="ARBA" id="ARBA00023002"/>
    </source>
</evidence>
<keyword evidence="2" id="KW-0560">Oxidoreductase</keyword>
<dbReference type="PRINTS" id="PR00081">
    <property type="entry name" value="GDHRDH"/>
</dbReference>
<name>A0A7C5HJH4_9CHLB</name>
<dbReference type="InterPro" id="IPR020904">
    <property type="entry name" value="Sc_DH/Rdtase_CS"/>
</dbReference>
<dbReference type="AlphaFoldDB" id="A0A7C5HJH4"/>
<dbReference type="PROSITE" id="PS00061">
    <property type="entry name" value="ADH_SHORT"/>
    <property type="match status" value="1"/>
</dbReference>
<reference evidence="4" key="1">
    <citation type="journal article" date="2020" name="mSystems">
        <title>Genome- and Community-Level Interaction Insights into Carbon Utilization and Element Cycling Functions of Hydrothermarchaeota in Hydrothermal Sediment.</title>
        <authorList>
            <person name="Zhou Z."/>
            <person name="Liu Y."/>
            <person name="Xu W."/>
            <person name="Pan J."/>
            <person name="Luo Z.H."/>
            <person name="Li M."/>
        </authorList>
    </citation>
    <scope>NUCLEOTIDE SEQUENCE [LARGE SCALE GENOMIC DNA]</scope>
    <source>
        <strain evidence="4">HyVt-633</strain>
    </source>
</reference>
<dbReference type="Gene3D" id="3.40.50.720">
    <property type="entry name" value="NAD(P)-binding Rossmann-like Domain"/>
    <property type="match status" value="1"/>
</dbReference>
<sequence length="223" mass="24427">MNLAETTAVVTGSSSGIGLTTCRALLEPGATVFGLSRRETPIAHERFRWLKTDVTIETEIDRAFEAVFTKTGRVDLLVNNAGFGFFRDIEYIDPAEWRRLIDTNLTAMFLCKRKVVPSMKTDGRGMIVNVGSVAGKRGIKGGTAYCASKFAVNGFSESLMEELRGFGIRVACLNPGSVETGFFDHAGIEPKKFMQPDEIAQLIVSLVQLPDGMLPDEMTVRPL</sequence>
<evidence type="ECO:0000313" key="4">
    <source>
        <dbReference type="EMBL" id="HHE32164.1"/>
    </source>
</evidence>
<dbReference type="CDD" id="cd05233">
    <property type="entry name" value="SDR_c"/>
    <property type="match status" value="1"/>
</dbReference>
<gene>
    <name evidence="4" type="ORF">ENL07_05925</name>
</gene>
<dbReference type="InterPro" id="IPR036291">
    <property type="entry name" value="NAD(P)-bd_dom_sf"/>
</dbReference>
<dbReference type="SUPFAM" id="SSF51735">
    <property type="entry name" value="NAD(P)-binding Rossmann-fold domains"/>
    <property type="match status" value="1"/>
</dbReference>
<dbReference type="InterPro" id="IPR051911">
    <property type="entry name" value="SDR_oxidoreductase"/>
</dbReference>
<evidence type="ECO:0000256" key="3">
    <source>
        <dbReference type="RuleBase" id="RU000363"/>
    </source>
</evidence>
<protein>
    <submittedName>
        <fullName evidence="4">SDR family NAD(P)-dependent oxidoreductase</fullName>
    </submittedName>
</protein>
<dbReference type="GO" id="GO:0016491">
    <property type="term" value="F:oxidoreductase activity"/>
    <property type="evidence" value="ECO:0007669"/>
    <property type="project" value="UniProtKB-KW"/>
</dbReference>
<comment type="caution">
    <text evidence="4">The sequence shown here is derived from an EMBL/GenBank/DDBJ whole genome shotgun (WGS) entry which is preliminary data.</text>
</comment>
<dbReference type="Proteomes" id="UP000886058">
    <property type="component" value="Unassembled WGS sequence"/>
</dbReference>
<dbReference type="Pfam" id="PF00106">
    <property type="entry name" value="adh_short"/>
    <property type="match status" value="1"/>
</dbReference>
<proteinExistence type="inferred from homology"/>
<accession>A0A7C5HJH4</accession>
<dbReference type="PANTHER" id="PTHR43976:SF16">
    <property type="entry name" value="SHORT-CHAIN DEHYDROGENASE_REDUCTASE FAMILY PROTEIN"/>
    <property type="match status" value="1"/>
</dbReference>